<evidence type="ECO:0000256" key="1">
    <source>
        <dbReference type="ARBA" id="ARBA00023015"/>
    </source>
</evidence>
<dbReference type="PROSITE" id="PS01124">
    <property type="entry name" value="HTH_ARAC_FAMILY_2"/>
    <property type="match status" value="1"/>
</dbReference>
<feature type="compositionally biased region" description="Polar residues" evidence="4">
    <location>
        <begin position="344"/>
        <end position="355"/>
    </location>
</feature>
<evidence type="ECO:0000313" key="6">
    <source>
        <dbReference type="EMBL" id="ORJ59694.1"/>
    </source>
</evidence>
<keyword evidence="7" id="KW-1185">Reference proteome</keyword>
<dbReference type="Gene3D" id="1.10.10.60">
    <property type="entry name" value="Homeodomain-like"/>
    <property type="match status" value="1"/>
</dbReference>
<dbReference type="GO" id="GO:0005829">
    <property type="term" value="C:cytosol"/>
    <property type="evidence" value="ECO:0007669"/>
    <property type="project" value="TreeGrafter"/>
</dbReference>
<organism evidence="6 7">
    <name type="scientific">Mycobacterium simiae</name>
    <name type="common">Mycobacterium habana</name>
    <dbReference type="NCBI Taxonomy" id="1784"/>
    <lineage>
        <taxon>Bacteria</taxon>
        <taxon>Bacillati</taxon>
        <taxon>Actinomycetota</taxon>
        <taxon>Actinomycetes</taxon>
        <taxon>Mycobacteriales</taxon>
        <taxon>Mycobacteriaceae</taxon>
        <taxon>Mycobacterium</taxon>
        <taxon>Mycobacterium simiae complex</taxon>
    </lineage>
</organism>
<dbReference type="Pfam" id="PF12833">
    <property type="entry name" value="HTH_18"/>
    <property type="match status" value="1"/>
</dbReference>
<protein>
    <recommendedName>
        <fullName evidence="5">HTH araC/xylS-type domain-containing protein</fullName>
    </recommendedName>
</protein>
<proteinExistence type="predicted"/>
<feature type="region of interest" description="Disordered" evidence="4">
    <location>
        <begin position="344"/>
        <end position="366"/>
    </location>
</feature>
<dbReference type="GO" id="GO:0000976">
    <property type="term" value="F:transcription cis-regulatory region binding"/>
    <property type="evidence" value="ECO:0007669"/>
    <property type="project" value="TreeGrafter"/>
</dbReference>
<dbReference type="Proteomes" id="UP000193040">
    <property type="component" value="Unassembled WGS sequence"/>
</dbReference>
<dbReference type="InterPro" id="IPR018060">
    <property type="entry name" value="HTH_AraC"/>
</dbReference>
<dbReference type="SMART" id="SM00342">
    <property type="entry name" value="HTH_ARAC"/>
    <property type="match status" value="1"/>
</dbReference>
<dbReference type="AlphaFoldDB" id="A0A1X0Y3R3"/>
<dbReference type="GO" id="GO:0003700">
    <property type="term" value="F:DNA-binding transcription factor activity"/>
    <property type="evidence" value="ECO:0007669"/>
    <property type="project" value="InterPro"/>
</dbReference>
<evidence type="ECO:0000256" key="3">
    <source>
        <dbReference type="ARBA" id="ARBA00023163"/>
    </source>
</evidence>
<feature type="domain" description="HTH araC/xylS-type" evidence="5">
    <location>
        <begin position="254"/>
        <end position="351"/>
    </location>
</feature>
<evidence type="ECO:0000259" key="5">
    <source>
        <dbReference type="PROSITE" id="PS01124"/>
    </source>
</evidence>
<sequence length="366" mass="39881">MVGPSPLPLVVMSAMEDPWLHDARIPPSVVVGVLEIAERRGVTTAPLMAGTGVARGQLELPETRLSFRQAATILRRALRALPQGPIGMHVGSRDVLLSWGVLGFAIRSCRSGRDAVTIGSQLHQAAGTLLDHGIEYRTDEFALQLRERCPDPELLAFLCEEAAAGILTLMRAVFGTKLTPTRIEFAYAPPPYADVYRQFFRCPLRFDASNTCLTFSSELLDRPISTSNPAQLTMAVQAARQLADSTDAPADTVAAVEGVLREYLPTAATMAQVAERLVMSERTLHRHLAAAGQKFGEIRDRVRQQRATALLRESNLSVAGIAARVGFSDSREFRRAYLRWTGRTPSADRSATPVQSAPRARATPGQ</sequence>
<dbReference type="PANTHER" id="PTHR47894">
    <property type="entry name" value="HTH-TYPE TRANSCRIPTIONAL REGULATOR GADX"/>
    <property type="match status" value="1"/>
</dbReference>
<dbReference type="InterPro" id="IPR032687">
    <property type="entry name" value="AraC-type_N"/>
</dbReference>
<gene>
    <name evidence="6" type="ORF">B5M45_15520</name>
</gene>
<evidence type="ECO:0000256" key="4">
    <source>
        <dbReference type="SAM" id="MobiDB-lite"/>
    </source>
</evidence>
<comment type="caution">
    <text evidence="6">The sequence shown here is derived from an EMBL/GenBank/DDBJ whole genome shotgun (WGS) entry which is preliminary data.</text>
</comment>
<reference evidence="6 7" key="1">
    <citation type="submission" date="2017-03" db="EMBL/GenBank/DDBJ databases">
        <title>Genomic insights into Mycobacterium simiae human colonization.</title>
        <authorList>
            <person name="Steffani J.L."/>
            <person name="Brunck M.E."/>
            <person name="Cruz E."/>
            <person name="Montiel R."/>
            <person name="Barona F."/>
        </authorList>
    </citation>
    <scope>NUCLEOTIDE SEQUENCE [LARGE SCALE GENOMIC DNA]</scope>
    <source>
        <strain evidence="6 7">MsiGto</strain>
    </source>
</reference>
<dbReference type="Pfam" id="PF12625">
    <property type="entry name" value="Arabinose_bd"/>
    <property type="match status" value="1"/>
</dbReference>
<accession>A0A1X0Y3R3</accession>
<keyword evidence="2" id="KW-0238">DNA-binding</keyword>
<dbReference type="InterPro" id="IPR009057">
    <property type="entry name" value="Homeodomain-like_sf"/>
</dbReference>
<evidence type="ECO:0000313" key="7">
    <source>
        <dbReference type="Proteomes" id="UP000193040"/>
    </source>
</evidence>
<dbReference type="EMBL" id="MZZM01000019">
    <property type="protein sequence ID" value="ORJ59694.1"/>
    <property type="molecule type" value="Genomic_DNA"/>
</dbReference>
<keyword evidence="1" id="KW-0805">Transcription regulation</keyword>
<dbReference type="PANTHER" id="PTHR47894:SF1">
    <property type="entry name" value="HTH-TYPE TRANSCRIPTIONAL REGULATOR VQSM"/>
    <property type="match status" value="1"/>
</dbReference>
<evidence type="ECO:0000256" key="2">
    <source>
        <dbReference type="ARBA" id="ARBA00023125"/>
    </source>
</evidence>
<name>A0A1X0Y3R3_MYCSI</name>
<dbReference type="SUPFAM" id="SSF46689">
    <property type="entry name" value="Homeodomain-like"/>
    <property type="match status" value="1"/>
</dbReference>
<keyword evidence="3" id="KW-0804">Transcription</keyword>